<dbReference type="WBParaSite" id="SBAD_0000050201-mRNA-1">
    <property type="protein sequence ID" value="SBAD_0000050201-mRNA-1"/>
    <property type="gene ID" value="SBAD_0000050201"/>
</dbReference>
<organism evidence="3">
    <name type="scientific">Soboliphyme baturini</name>
    <dbReference type="NCBI Taxonomy" id="241478"/>
    <lineage>
        <taxon>Eukaryota</taxon>
        <taxon>Metazoa</taxon>
        <taxon>Ecdysozoa</taxon>
        <taxon>Nematoda</taxon>
        <taxon>Enoplea</taxon>
        <taxon>Dorylaimia</taxon>
        <taxon>Dioctophymatida</taxon>
        <taxon>Dioctophymatoidea</taxon>
        <taxon>Soboliphymatidae</taxon>
        <taxon>Soboliphyme</taxon>
    </lineage>
</organism>
<dbReference type="EMBL" id="UZAM01001327">
    <property type="protein sequence ID" value="VDO84073.1"/>
    <property type="molecule type" value="Genomic_DNA"/>
</dbReference>
<evidence type="ECO:0000313" key="2">
    <source>
        <dbReference type="Proteomes" id="UP000270296"/>
    </source>
</evidence>
<keyword evidence="2" id="KW-1185">Reference proteome</keyword>
<gene>
    <name evidence="1" type="ORF">SBAD_LOCUS480</name>
</gene>
<reference evidence="1 2" key="2">
    <citation type="submission" date="2018-11" db="EMBL/GenBank/DDBJ databases">
        <authorList>
            <consortium name="Pathogen Informatics"/>
        </authorList>
    </citation>
    <scope>NUCLEOTIDE SEQUENCE [LARGE SCALE GENOMIC DNA]</scope>
</reference>
<name>A0A183IA36_9BILA</name>
<accession>A0A183IA36</accession>
<proteinExistence type="predicted"/>
<sequence>MHPLFCREDVKEDEAGSIRLSVADVLRRQKRELAARKGNVRLGIMRHVFIVVDMSEAACNNVEFVLLGRTTGLKVFHSFPLFGH</sequence>
<reference evidence="3" key="1">
    <citation type="submission" date="2016-06" db="UniProtKB">
        <authorList>
            <consortium name="WormBaseParasite"/>
        </authorList>
    </citation>
    <scope>IDENTIFICATION</scope>
</reference>
<evidence type="ECO:0000313" key="1">
    <source>
        <dbReference type="EMBL" id="VDO84073.1"/>
    </source>
</evidence>
<dbReference type="Proteomes" id="UP000270296">
    <property type="component" value="Unassembled WGS sequence"/>
</dbReference>
<evidence type="ECO:0000313" key="3">
    <source>
        <dbReference type="WBParaSite" id="SBAD_0000050201-mRNA-1"/>
    </source>
</evidence>
<dbReference type="AlphaFoldDB" id="A0A183IA36"/>
<dbReference type="OrthoDB" id="284275at2759"/>
<protein>
    <submittedName>
        <fullName evidence="1 3">Uncharacterized protein</fullName>
    </submittedName>
</protein>